<dbReference type="Pfam" id="PF18812">
    <property type="entry name" value="PBECR3"/>
    <property type="match status" value="1"/>
</dbReference>
<reference evidence="2" key="1">
    <citation type="submission" date="2022-12" db="EMBL/GenBank/DDBJ databases">
        <authorList>
            <person name="Wang J."/>
        </authorList>
    </citation>
    <scope>NUCLEOTIDE SEQUENCE</scope>
    <source>
        <strain evidence="2">HY-45-18</strain>
    </source>
</reference>
<feature type="domain" description="Phage-Barnase-EndoU-ColicinE5/D-RelE like nuclease 3" evidence="1">
    <location>
        <begin position="14"/>
        <end position="122"/>
    </location>
</feature>
<comment type="caution">
    <text evidence="2">The sequence shown here is derived from an EMBL/GenBank/DDBJ whole genome shotgun (WGS) entry which is preliminary data.</text>
</comment>
<name>A0ABT4D2J5_9CLOT</name>
<evidence type="ECO:0000259" key="1">
    <source>
        <dbReference type="Pfam" id="PF18812"/>
    </source>
</evidence>
<dbReference type="EMBL" id="JAPQER010000007">
    <property type="protein sequence ID" value="MCY6485475.1"/>
    <property type="molecule type" value="Genomic_DNA"/>
</dbReference>
<dbReference type="RefSeq" id="WP_268041984.1">
    <property type="nucleotide sequence ID" value="NZ_JAPQER010000007.1"/>
</dbReference>
<accession>A0ABT4D2J5</accession>
<dbReference type="Proteomes" id="UP001078443">
    <property type="component" value="Unassembled WGS sequence"/>
</dbReference>
<proteinExistence type="predicted"/>
<evidence type="ECO:0000313" key="2">
    <source>
        <dbReference type="EMBL" id="MCY6485475.1"/>
    </source>
</evidence>
<sequence>MGSNKKRLDTYYSVGQINKNIANIVNFNYTGTVYAAPGVIKHIKKRHKHQLNTDVLNNLIAVIETIISSPDYIGHHPEKEGTGIEFIKKLADNLLVGVEVDLYDNYIYVATMHPIPQAKINNRVHSGRLQEYVKTVKVDEVAATK</sequence>
<evidence type="ECO:0000313" key="3">
    <source>
        <dbReference type="Proteomes" id="UP001078443"/>
    </source>
</evidence>
<dbReference type="InterPro" id="IPR041301">
    <property type="entry name" value="PBECR3"/>
</dbReference>
<organism evidence="2 3">
    <name type="scientific">Clostridium aestuarii</name>
    <dbReference type="NCBI Taxonomy" id="338193"/>
    <lineage>
        <taxon>Bacteria</taxon>
        <taxon>Bacillati</taxon>
        <taxon>Bacillota</taxon>
        <taxon>Clostridia</taxon>
        <taxon>Eubacteriales</taxon>
        <taxon>Clostridiaceae</taxon>
        <taxon>Clostridium</taxon>
    </lineage>
</organism>
<keyword evidence="3" id="KW-1185">Reference proteome</keyword>
<gene>
    <name evidence="2" type="ORF">OW763_14165</name>
</gene>
<protein>
    <recommendedName>
        <fullName evidence="1">Phage-Barnase-EndoU-ColicinE5/D-RelE like nuclease 3 domain-containing protein</fullName>
    </recommendedName>
</protein>